<dbReference type="NCBIfam" id="TIGR02228">
    <property type="entry name" value="sigpep_I_arch"/>
    <property type="match status" value="1"/>
</dbReference>
<evidence type="ECO:0000256" key="6">
    <source>
        <dbReference type="SAM" id="MobiDB-lite"/>
    </source>
</evidence>
<dbReference type="PANTHER" id="PTHR10806">
    <property type="entry name" value="SIGNAL PEPTIDASE COMPLEX CATALYTIC SUBUNIT SEC11"/>
    <property type="match status" value="1"/>
</dbReference>
<proteinExistence type="predicted"/>
<feature type="domain" description="Peptidase S26" evidence="8">
    <location>
        <begin position="24"/>
        <end position="98"/>
    </location>
</feature>
<keyword evidence="4 7" id="KW-0472">Membrane</keyword>
<dbReference type="EC" id="3.4.21.89" evidence="5"/>
<sequence length="208" mass="21799">MSTTRTPRRRWLAGLLSIVSTAAVLAVLALAIALAVVPRVLDGAALTVLTGSMVPTYNPGDVVVVRGVKDARTEVRVGDVISFQPLPDDPTLVTHRVIEVRSTSDGPRWVTRGDANGADDEPLQAKQIKAEVVYHVPYVGHVMLAVGQHRSSVVVGVALALFAYAAWMVLSPDRRRRGTDAAAAPHEDSADAPGTTDAAAPTAAGAGR</sequence>
<evidence type="ECO:0000313" key="10">
    <source>
        <dbReference type="Proteomes" id="UP000614741"/>
    </source>
</evidence>
<dbReference type="PRINTS" id="PR00728">
    <property type="entry name" value="SIGNALPTASE"/>
</dbReference>
<evidence type="ECO:0000256" key="3">
    <source>
        <dbReference type="ARBA" id="ARBA00022989"/>
    </source>
</evidence>
<organism evidence="9 10">
    <name type="scientific">Cellulomonas phragmiteti</name>
    <dbReference type="NCBI Taxonomy" id="478780"/>
    <lineage>
        <taxon>Bacteria</taxon>
        <taxon>Bacillati</taxon>
        <taxon>Actinomycetota</taxon>
        <taxon>Actinomycetes</taxon>
        <taxon>Micrococcales</taxon>
        <taxon>Cellulomonadaceae</taxon>
        <taxon>Cellulomonas</taxon>
    </lineage>
</organism>
<dbReference type="InterPro" id="IPR006311">
    <property type="entry name" value="TAT_signal"/>
</dbReference>
<keyword evidence="10" id="KW-1185">Reference proteome</keyword>
<reference evidence="9 10" key="1">
    <citation type="submission" date="2021-01" db="EMBL/GenBank/DDBJ databases">
        <title>Whole genome shotgun sequence of Cellulomonas phragmiteti NBRC 110785.</title>
        <authorList>
            <person name="Komaki H."/>
            <person name="Tamura T."/>
        </authorList>
    </citation>
    <scope>NUCLEOTIDE SEQUENCE [LARGE SCALE GENOMIC DNA]</scope>
    <source>
        <strain evidence="9 10">NBRC 110785</strain>
    </source>
</reference>
<evidence type="ECO:0000259" key="8">
    <source>
        <dbReference type="Pfam" id="PF10502"/>
    </source>
</evidence>
<evidence type="ECO:0000256" key="1">
    <source>
        <dbReference type="ARBA" id="ARBA00004370"/>
    </source>
</evidence>
<keyword evidence="2 7" id="KW-0812">Transmembrane</keyword>
<dbReference type="InterPro" id="IPR036286">
    <property type="entry name" value="LexA/Signal_pep-like_sf"/>
</dbReference>
<feature type="region of interest" description="Disordered" evidence="6">
    <location>
        <begin position="178"/>
        <end position="208"/>
    </location>
</feature>
<feature type="compositionally biased region" description="Low complexity" evidence="6">
    <location>
        <begin position="191"/>
        <end position="208"/>
    </location>
</feature>
<evidence type="ECO:0000256" key="5">
    <source>
        <dbReference type="NCBIfam" id="TIGR02228"/>
    </source>
</evidence>
<evidence type="ECO:0000256" key="2">
    <source>
        <dbReference type="ARBA" id="ARBA00022692"/>
    </source>
</evidence>
<comment type="subcellular location">
    <subcellularLocation>
        <location evidence="1">Membrane</location>
    </subcellularLocation>
</comment>
<evidence type="ECO:0000256" key="4">
    <source>
        <dbReference type="ARBA" id="ARBA00023136"/>
    </source>
</evidence>
<dbReference type="EMBL" id="BONP01000003">
    <property type="protein sequence ID" value="GIG38993.1"/>
    <property type="molecule type" value="Genomic_DNA"/>
</dbReference>
<evidence type="ECO:0000256" key="7">
    <source>
        <dbReference type="SAM" id="Phobius"/>
    </source>
</evidence>
<dbReference type="InterPro" id="IPR019533">
    <property type="entry name" value="Peptidase_S26"/>
</dbReference>
<dbReference type="InterPro" id="IPR001733">
    <property type="entry name" value="Peptidase_S26B"/>
</dbReference>
<dbReference type="PANTHER" id="PTHR10806:SF6">
    <property type="entry name" value="SIGNAL PEPTIDASE COMPLEX CATALYTIC SUBUNIT SEC11"/>
    <property type="match status" value="1"/>
</dbReference>
<accession>A0ABQ4DI19</accession>
<dbReference type="Gene3D" id="2.10.109.10">
    <property type="entry name" value="Umud Fragment, subunit A"/>
    <property type="match status" value="1"/>
</dbReference>
<dbReference type="Proteomes" id="UP000614741">
    <property type="component" value="Unassembled WGS sequence"/>
</dbReference>
<dbReference type="Pfam" id="PF10502">
    <property type="entry name" value="Peptidase_S26"/>
    <property type="match status" value="1"/>
</dbReference>
<dbReference type="RefSeq" id="WP_203671270.1">
    <property type="nucleotide sequence ID" value="NZ_BONP01000003.1"/>
</dbReference>
<feature type="transmembrane region" description="Helical" evidence="7">
    <location>
        <begin position="152"/>
        <end position="170"/>
    </location>
</feature>
<name>A0ABQ4DI19_9CELL</name>
<protein>
    <recommendedName>
        <fullName evidence="5">Signal peptidase I</fullName>
        <ecNumber evidence="5">3.4.21.89</ecNumber>
    </recommendedName>
</protein>
<dbReference type="SUPFAM" id="SSF51306">
    <property type="entry name" value="LexA/Signal peptidase"/>
    <property type="match status" value="1"/>
</dbReference>
<comment type="caution">
    <text evidence="9">The sequence shown here is derived from an EMBL/GenBank/DDBJ whole genome shotgun (WGS) entry which is preliminary data.</text>
</comment>
<dbReference type="CDD" id="cd06530">
    <property type="entry name" value="S26_SPase_I"/>
    <property type="match status" value="1"/>
</dbReference>
<gene>
    <name evidence="9" type="ORF">Cph01nite_07550</name>
</gene>
<dbReference type="PROSITE" id="PS51318">
    <property type="entry name" value="TAT"/>
    <property type="match status" value="1"/>
</dbReference>
<keyword evidence="3 7" id="KW-1133">Transmembrane helix</keyword>
<evidence type="ECO:0000313" key="9">
    <source>
        <dbReference type="EMBL" id="GIG38993.1"/>
    </source>
</evidence>